<protein>
    <submittedName>
        <fullName evidence="2">Uncharacterized protein</fullName>
    </submittedName>
</protein>
<keyword evidence="3" id="KW-1185">Reference proteome</keyword>
<gene>
    <name evidence="2" type="ORF">CJ030_MR3G008404</name>
</gene>
<feature type="region of interest" description="Disordered" evidence="1">
    <location>
        <begin position="31"/>
        <end position="55"/>
    </location>
</feature>
<dbReference type="AlphaFoldDB" id="A0A6A1W1L5"/>
<evidence type="ECO:0000256" key="1">
    <source>
        <dbReference type="SAM" id="MobiDB-lite"/>
    </source>
</evidence>
<dbReference type="EMBL" id="RXIC02000021">
    <property type="protein sequence ID" value="KAB1219129.1"/>
    <property type="molecule type" value="Genomic_DNA"/>
</dbReference>
<sequence>MARVFMCIKDAIFCTHCVRQSSFCRVSDFNKGETATSRGRGRRRGRGRGRGKVDAPNPALVAADFCAEFVEEFHGEGSPNPIPVCGMLIVPDISKSDGIKDKSGFLVGKLHRG</sequence>
<evidence type="ECO:0000313" key="2">
    <source>
        <dbReference type="EMBL" id="KAB1219129.1"/>
    </source>
</evidence>
<organism evidence="2 3">
    <name type="scientific">Morella rubra</name>
    <name type="common">Chinese bayberry</name>
    <dbReference type="NCBI Taxonomy" id="262757"/>
    <lineage>
        <taxon>Eukaryota</taxon>
        <taxon>Viridiplantae</taxon>
        <taxon>Streptophyta</taxon>
        <taxon>Embryophyta</taxon>
        <taxon>Tracheophyta</taxon>
        <taxon>Spermatophyta</taxon>
        <taxon>Magnoliopsida</taxon>
        <taxon>eudicotyledons</taxon>
        <taxon>Gunneridae</taxon>
        <taxon>Pentapetalae</taxon>
        <taxon>rosids</taxon>
        <taxon>fabids</taxon>
        <taxon>Fagales</taxon>
        <taxon>Myricaceae</taxon>
        <taxon>Morella</taxon>
    </lineage>
</organism>
<name>A0A6A1W1L5_9ROSI</name>
<proteinExistence type="predicted"/>
<comment type="caution">
    <text evidence="2">The sequence shown here is derived from an EMBL/GenBank/DDBJ whole genome shotgun (WGS) entry which is preliminary data.</text>
</comment>
<evidence type="ECO:0000313" key="3">
    <source>
        <dbReference type="Proteomes" id="UP000516437"/>
    </source>
</evidence>
<dbReference type="Proteomes" id="UP000516437">
    <property type="component" value="Chromosome 3"/>
</dbReference>
<feature type="compositionally biased region" description="Basic residues" evidence="1">
    <location>
        <begin position="39"/>
        <end position="50"/>
    </location>
</feature>
<accession>A0A6A1W1L5</accession>
<reference evidence="2 3" key="1">
    <citation type="journal article" date="2019" name="Plant Biotechnol. J.">
        <title>The red bayberry genome and genetic basis of sex determination.</title>
        <authorList>
            <person name="Jia H.M."/>
            <person name="Jia H.J."/>
            <person name="Cai Q.L."/>
            <person name="Wang Y."/>
            <person name="Zhao H.B."/>
            <person name="Yang W.F."/>
            <person name="Wang G.Y."/>
            <person name="Li Y.H."/>
            <person name="Zhan D.L."/>
            <person name="Shen Y.T."/>
            <person name="Niu Q.F."/>
            <person name="Chang L."/>
            <person name="Qiu J."/>
            <person name="Zhao L."/>
            <person name="Xie H.B."/>
            <person name="Fu W.Y."/>
            <person name="Jin J."/>
            <person name="Li X.W."/>
            <person name="Jiao Y."/>
            <person name="Zhou C.C."/>
            <person name="Tu T."/>
            <person name="Chai C.Y."/>
            <person name="Gao J.L."/>
            <person name="Fan L.J."/>
            <person name="van de Weg E."/>
            <person name="Wang J.Y."/>
            <person name="Gao Z.S."/>
        </authorList>
    </citation>
    <scope>NUCLEOTIDE SEQUENCE [LARGE SCALE GENOMIC DNA]</scope>
    <source>
        <tissue evidence="2">Leaves</tissue>
    </source>
</reference>